<dbReference type="InterPro" id="IPR004995">
    <property type="entry name" value="Spore_Ger"/>
</dbReference>
<feature type="transmembrane region" description="Helical" evidence="3">
    <location>
        <begin position="63"/>
        <end position="84"/>
    </location>
</feature>
<evidence type="ECO:0000256" key="3">
    <source>
        <dbReference type="SAM" id="Phobius"/>
    </source>
</evidence>
<keyword evidence="5" id="KW-1185">Reference proteome</keyword>
<evidence type="ECO:0000256" key="2">
    <source>
        <dbReference type="ARBA" id="ARBA00023136"/>
    </source>
</evidence>
<evidence type="ECO:0000313" key="5">
    <source>
        <dbReference type="Proteomes" id="UP000184389"/>
    </source>
</evidence>
<dbReference type="PANTHER" id="PTHR22550:SF5">
    <property type="entry name" value="LEUCINE ZIPPER PROTEIN 4"/>
    <property type="match status" value="1"/>
</dbReference>
<accession>A0A1M5WR63</accession>
<dbReference type="PANTHER" id="PTHR22550">
    <property type="entry name" value="SPORE GERMINATION PROTEIN"/>
    <property type="match status" value="1"/>
</dbReference>
<evidence type="ECO:0000313" key="4">
    <source>
        <dbReference type="EMBL" id="SHH89990.1"/>
    </source>
</evidence>
<organism evidence="4 5">
    <name type="scientific">Sporanaerobacter acetigenes DSM 13106</name>
    <dbReference type="NCBI Taxonomy" id="1123281"/>
    <lineage>
        <taxon>Bacteria</taxon>
        <taxon>Bacillati</taxon>
        <taxon>Bacillota</taxon>
        <taxon>Tissierellia</taxon>
        <taxon>Tissierellales</taxon>
        <taxon>Sporanaerobacteraceae</taxon>
        <taxon>Sporanaerobacter</taxon>
    </lineage>
</organism>
<dbReference type="InterPro" id="IPR050768">
    <property type="entry name" value="UPF0353/GerABKA_families"/>
</dbReference>
<feature type="transmembrane region" description="Helical" evidence="3">
    <location>
        <begin position="154"/>
        <end position="173"/>
    </location>
</feature>
<keyword evidence="2 3" id="KW-0472">Membrane</keyword>
<feature type="transmembrane region" description="Helical" evidence="3">
    <location>
        <begin position="185"/>
        <end position="208"/>
    </location>
</feature>
<sequence>MLPTIGNTQKPDVAAGKILEGRVAIFCDGSPHVLTVPKLFLENIQTSEDYYIRPHFASFLRTIRMFSLFLAIVLPGFYVALQTFHQEMIPTVLLVSMAEAREGVPFPAAIEAFLMIIMLELIKESGVRLPRAVGSAVSIVGALVLGQAAVQAGIVSAPMVIVIAVTAIAEFTVPPLTELLILYRLIILFLGAFAGLYGVTCGLVALIVQGLSLNSFGVSYGYPISPIDKTGLKDFVIRFPLWSFIFRPKAIEKTNMVRHRNTRKK</sequence>
<evidence type="ECO:0000256" key="1">
    <source>
        <dbReference type="ARBA" id="ARBA00005278"/>
    </source>
</evidence>
<reference evidence="4 5" key="1">
    <citation type="submission" date="2016-11" db="EMBL/GenBank/DDBJ databases">
        <authorList>
            <person name="Jaros S."/>
            <person name="Januszkiewicz K."/>
            <person name="Wedrychowicz H."/>
        </authorList>
    </citation>
    <scope>NUCLEOTIDE SEQUENCE [LARGE SCALE GENOMIC DNA]</scope>
    <source>
        <strain evidence="4 5">DSM 13106</strain>
    </source>
</reference>
<gene>
    <name evidence="4" type="ORF">SAMN02745180_01362</name>
</gene>
<dbReference type="STRING" id="1123281.SAMN02745180_01362"/>
<dbReference type="Pfam" id="PF03323">
    <property type="entry name" value="GerA"/>
    <property type="match status" value="1"/>
</dbReference>
<dbReference type="Proteomes" id="UP000184389">
    <property type="component" value="Unassembled WGS sequence"/>
</dbReference>
<keyword evidence="3" id="KW-0812">Transmembrane</keyword>
<keyword evidence="3" id="KW-1133">Transmembrane helix</keyword>
<proteinExistence type="inferred from homology"/>
<dbReference type="GO" id="GO:0009847">
    <property type="term" value="P:spore germination"/>
    <property type="evidence" value="ECO:0007669"/>
    <property type="project" value="InterPro"/>
</dbReference>
<comment type="similarity">
    <text evidence="1">Belongs to the GerABKA family.</text>
</comment>
<name>A0A1M5WR63_9FIRM</name>
<protein>
    <submittedName>
        <fullName evidence="4">GerA spore germination protein</fullName>
    </submittedName>
</protein>
<feature type="transmembrane region" description="Helical" evidence="3">
    <location>
        <begin position="129"/>
        <end position="148"/>
    </location>
</feature>
<dbReference type="EMBL" id="FQXR01000005">
    <property type="protein sequence ID" value="SHH89990.1"/>
    <property type="molecule type" value="Genomic_DNA"/>
</dbReference>
<feature type="transmembrane region" description="Helical" evidence="3">
    <location>
        <begin position="104"/>
        <end position="122"/>
    </location>
</feature>
<dbReference type="AlphaFoldDB" id="A0A1M5WR63"/>
<dbReference type="GO" id="GO:0016020">
    <property type="term" value="C:membrane"/>
    <property type="evidence" value="ECO:0007669"/>
    <property type="project" value="InterPro"/>
</dbReference>